<proteinExistence type="predicted"/>
<organism evidence="3 4">
    <name type="scientific">Sulfolobus tengchongensis</name>
    <dbReference type="NCBI Taxonomy" id="207809"/>
    <lineage>
        <taxon>Archaea</taxon>
        <taxon>Thermoproteota</taxon>
        <taxon>Thermoprotei</taxon>
        <taxon>Sulfolobales</taxon>
        <taxon>Sulfolobaceae</taxon>
        <taxon>Sulfolobus</taxon>
    </lineage>
</organism>
<gene>
    <name evidence="3" type="ORF">V6M85_07985</name>
</gene>
<dbReference type="Gene3D" id="2.60.120.10">
    <property type="entry name" value="Jelly Rolls"/>
    <property type="match status" value="1"/>
</dbReference>
<evidence type="ECO:0000259" key="2">
    <source>
        <dbReference type="Pfam" id="PF10006"/>
    </source>
</evidence>
<sequence length="198" mass="22438">MELDLRSIEPQYRHKLVLDTFAKMHEGEELVVIADHYPAHLLQLLSGQIEKYNVEETPNGDFILKVIKRKSKLQPIISHISEYRRTGDTFTPVPVLRRSEYGVILVFFKPNQYIPVHAPDSDLIFYVINGKGKAYVDGKETDITEGSIVIVPKGVKRGIKAETYMEALHIVIPSPSPEDHEKVMLAASKGLPEIDLKH</sequence>
<dbReference type="InterPro" id="IPR014710">
    <property type="entry name" value="RmlC-like_jellyroll"/>
</dbReference>
<dbReference type="InterPro" id="IPR018720">
    <property type="entry name" value="DUF2249"/>
</dbReference>
<dbReference type="Proteomes" id="UP001432202">
    <property type="component" value="Chromosome"/>
</dbReference>
<accession>A0AAX4KXH1</accession>
<dbReference type="AlphaFoldDB" id="A0AAX4KXH1"/>
<keyword evidence="4" id="KW-1185">Reference proteome</keyword>
<dbReference type="Pfam" id="PF07883">
    <property type="entry name" value="Cupin_2"/>
    <property type="match status" value="1"/>
</dbReference>
<name>A0AAX4KXH1_9CREN</name>
<dbReference type="RefSeq" id="WP_338598596.1">
    <property type="nucleotide sequence ID" value="NZ_CP146016.1"/>
</dbReference>
<evidence type="ECO:0000313" key="3">
    <source>
        <dbReference type="EMBL" id="WWQ59439.1"/>
    </source>
</evidence>
<feature type="domain" description="Cupin type-2" evidence="1">
    <location>
        <begin position="106"/>
        <end position="169"/>
    </location>
</feature>
<evidence type="ECO:0000259" key="1">
    <source>
        <dbReference type="Pfam" id="PF07883"/>
    </source>
</evidence>
<protein>
    <submittedName>
        <fullName evidence="3">DUF2249 domain-containing protein</fullName>
    </submittedName>
</protein>
<dbReference type="GeneID" id="89336699"/>
<reference evidence="3 4" key="1">
    <citation type="submission" date="2024-02" db="EMBL/GenBank/DDBJ databases">
        <title>STSV induces naive adaptation in Sulfolobus.</title>
        <authorList>
            <person name="Xiang X."/>
            <person name="Song M."/>
        </authorList>
    </citation>
    <scope>NUCLEOTIDE SEQUENCE [LARGE SCALE GENOMIC DNA]</scope>
    <source>
        <strain evidence="3 4">RT2</strain>
    </source>
</reference>
<dbReference type="PANTHER" id="PTHR37694:SF1">
    <property type="entry name" value="SLR8022 PROTEIN"/>
    <property type="match status" value="1"/>
</dbReference>
<dbReference type="Pfam" id="PF10006">
    <property type="entry name" value="DUF2249"/>
    <property type="match status" value="1"/>
</dbReference>
<dbReference type="SUPFAM" id="SSF51182">
    <property type="entry name" value="RmlC-like cupins"/>
    <property type="match status" value="1"/>
</dbReference>
<dbReference type="InterPro" id="IPR011051">
    <property type="entry name" value="RmlC_Cupin_sf"/>
</dbReference>
<evidence type="ECO:0000313" key="4">
    <source>
        <dbReference type="Proteomes" id="UP001432202"/>
    </source>
</evidence>
<dbReference type="PANTHER" id="PTHR37694">
    <property type="entry name" value="SLR8022 PROTEIN"/>
    <property type="match status" value="1"/>
</dbReference>
<dbReference type="EMBL" id="CP146016">
    <property type="protein sequence ID" value="WWQ59439.1"/>
    <property type="molecule type" value="Genomic_DNA"/>
</dbReference>
<feature type="domain" description="DUF2249" evidence="2">
    <location>
        <begin position="2"/>
        <end position="65"/>
    </location>
</feature>
<dbReference type="InterPro" id="IPR013096">
    <property type="entry name" value="Cupin_2"/>
</dbReference>